<dbReference type="Pfam" id="PF01575">
    <property type="entry name" value="MaoC_dehydratas"/>
    <property type="match status" value="1"/>
</dbReference>
<feature type="domain" description="MaoC-like" evidence="1">
    <location>
        <begin position="13"/>
        <end position="79"/>
    </location>
</feature>
<dbReference type="InterPro" id="IPR052342">
    <property type="entry name" value="MCH/BMMD"/>
</dbReference>
<organism evidence="2 3">
    <name type="scientific">candidate division KSB3 bacterium</name>
    <dbReference type="NCBI Taxonomy" id="2044937"/>
    <lineage>
        <taxon>Bacteria</taxon>
        <taxon>candidate division KSB3</taxon>
    </lineage>
</organism>
<gene>
    <name evidence="2" type="ORF">CSA56_04945</name>
</gene>
<sequence>MKPRGKYFEDFVIGETFEPPGRTITESDVMLFAGLSGDYKQVHTDEEYCKKHSIYKTRIAHGLFGLALVEGLKFREGVFEGTALASLEMIAQRDVLCTSARELKKK</sequence>
<evidence type="ECO:0000259" key="1">
    <source>
        <dbReference type="Pfam" id="PF01575"/>
    </source>
</evidence>
<dbReference type="PANTHER" id="PTHR43664:SF1">
    <property type="entry name" value="BETA-METHYLMALYL-COA DEHYDRATASE"/>
    <property type="match status" value="1"/>
</dbReference>
<evidence type="ECO:0000313" key="2">
    <source>
        <dbReference type="EMBL" id="PIE35239.1"/>
    </source>
</evidence>
<dbReference type="PANTHER" id="PTHR43664">
    <property type="entry name" value="MONOAMINE OXIDASE-RELATED"/>
    <property type="match status" value="1"/>
</dbReference>
<dbReference type="EMBL" id="PDSK01000050">
    <property type="protein sequence ID" value="PIE35239.1"/>
    <property type="molecule type" value="Genomic_DNA"/>
</dbReference>
<evidence type="ECO:0000313" key="3">
    <source>
        <dbReference type="Proteomes" id="UP000230821"/>
    </source>
</evidence>
<dbReference type="InterPro" id="IPR029069">
    <property type="entry name" value="HotDog_dom_sf"/>
</dbReference>
<dbReference type="InterPro" id="IPR002539">
    <property type="entry name" value="MaoC-like_dom"/>
</dbReference>
<dbReference type="Proteomes" id="UP000230821">
    <property type="component" value="Unassembled WGS sequence"/>
</dbReference>
<protein>
    <recommendedName>
        <fullName evidence="1">MaoC-like domain-containing protein</fullName>
    </recommendedName>
</protein>
<comment type="caution">
    <text evidence="2">The sequence shown here is derived from an EMBL/GenBank/DDBJ whole genome shotgun (WGS) entry which is preliminary data.</text>
</comment>
<proteinExistence type="predicted"/>
<dbReference type="SUPFAM" id="SSF54637">
    <property type="entry name" value="Thioesterase/thiol ester dehydrase-isomerase"/>
    <property type="match status" value="1"/>
</dbReference>
<accession>A0A2G6KK87</accession>
<dbReference type="Gene3D" id="3.10.129.10">
    <property type="entry name" value="Hotdog Thioesterase"/>
    <property type="match status" value="1"/>
</dbReference>
<dbReference type="AlphaFoldDB" id="A0A2G6KK87"/>
<reference evidence="2 3" key="1">
    <citation type="submission" date="2017-10" db="EMBL/GenBank/DDBJ databases">
        <title>Novel microbial diversity and functional potential in the marine mammal oral microbiome.</title>
        <authorList>
            <person name="Dudek N.K."/>
            <person name="Sun C.L."/>
            <person name="Burstein D."/>
            <person name="Kantor R.S."/>
            <person name="Aliaga Goltsman D.S."/>
            <person name="Bik E.M."/>
            <person name="Thomas B.C."/>
            <person name="Banfield J.F."/>
            <person name="Relman D.A."/>
        </authorList>
    </citation>
    <scope>NUCLEOTIDE SEQUENCE [LARGE SCALE GENOMIC DNA]</scope>
    <source>
        <strain evidence="2">DOLJORAL78_47_16</strain>
    </source>
</reference>
<name>A0A2G6KK87_9BACT</name>